<accession>B4R7Z5</accession>
<evidence type="ECO:0000259" key="3">
    <source>
        <dbReference type="PROSITE" id="PS51371"/>
    </source>
</evidence>
<evidence type="ECO:0000313" key="4">
    <source>
        <dbReference type="EMBL" id="ACG77528.1"/>
    </source>
</evidence>
<name>B4R7Z5_PHEZH</name>
<dbReference type="InterPro" id="IPR000644">
    <property type="entry name" value="CBS_dom"/>
</dbReference>
<dbReference type="STRING" id="450851.PHZ_c1114"/>
<gene>
    <name evidence="4" type="ordered locus">PHZ_c1114</name>
</gene>
<dbReference type="InterPro" id="IPR046342">
    <property type="entry name" value="CBS_dom_sf"/>
</dbReference>
<dbReference type="OrthoDB" id="9807125at2"/>
<dbReference type="AlphaFoldDB" id="B4R7Z5"/>
<dbReference type="eggNOG" id="COG0517">
    <property type="taxonomic scope" value="Bacteria"/>
</dbReference>
<dbReference type="PANTHER" id="PTHR43080">
    <property type="entry name" value="CBS DOMAIN-CONTAINING PROTEIN CBSX3, MITOCHONDRIAL"/>
    <property type="match status" value="1"/>
</dbReference>
<dbReference type="SUPFAM" id="SSF54631">
    <property type="entry name" value="CBS-domain pair"/>
    <property type="match status" value="1"/>
</dbReference>
<proteinExistence type="predicted"/>
<dbReference type="Pfam" id="PF00571">
    <property type="entry name" value="CBS"/>
    <property type="match status" value="2"/>
</dbReference>
<feature type="domain" description="CBS" evidence="3">
    <location>
        <begin position="8"/>
        <end position="65"/>
    </location>
</feature>
<dbReference type="KEGG" id="pzu:PHZ_c1114"/>
<reference evidence="4 5" key="1">
    <citation type="journal article" date="2008" name="BMC Genomics">
        <title>Complete genome of Phenylobacterium zucineum - a novel facultative intracellular bacterium isolated from human erythroleukemia cell line K562.</title>
        <authorList>
            <person name="Luo Y."/>
            <person name="Xu X."/>
            <person name="Ding Z."/>
            <person name="Liu Z."/>
            <person name="Zhang B."/>
            <person name="Yan Z."/>
            <person name="Sun J."/>
            <person name="Hu S."/>
            <person name="Hu X."/>
        </authorList>
    </citation>
    <scope>NUCLEOTIDE SEQUENCE [LARGE SCALE GENOMIC DNA]</scope>
    <source>
        <strain evidence="4 5">HLK1</strain>
    </source>
</reference>
<evidence type="ECO:0000256" key="2">
    <source>
        <dbReference type="PROSITE-ProRule" id="PRU00703"/>
    </source>
</evidence>
<dbReference type="Proteomes" id="UP000001868">
    <property type="component" value="Chromosome"/>
</dbReference>
<dbReference type="PANTHER" id="PTHR43080:SF2">
    <property type="entry name" value="CBS DOMAIN-CONTAINING PROTEIN"/>
    <property type="match status" value="1"/>
</dbReference>
<organism evidence="4 5">
    <name type="scientific">Phenylobacterium zucineum (strain HLK1)</name>
    <dbReference type="NCBI Taxonomy" id="450851"/>
    <lineage>
        <taxon>Bacteria</taxon>
        <taxon>Pseudomonadati</taxon>
        <taxon>Pseudomonadota</taxon>
        <taxon>Alphaproteobacteria</taxon>
        <taxon>Caulobacterales</taxon>
        <taxon>Caulobacteraceae</taxon>
        <taxon>Phenylobacterium</taxon>
    </lineage>
</organism>
<evidence type="ECO:0000313" key="5">
    <source>
        <dbReference type="Proteomes" id="UP000001868"/>
    </source>
</evidence>
<dbReference type="InterPro" id="IPR051257">
    <property type="entry name" value="Diverse_CBS-Domain"/>
</dbReference>
<keyword evidence="5" id="KW-1185">Reference proteome</keyword>
<sequence length="142" mass="15151">MLVSQILKTKGDTVFTTRPEETVAEVAGLLHARGVGALVVLDAERVVGIVSERDIVRAMAEDGASALTQPVSRIMTANVLFAEPGETVDGLLGRMTDRRIRHLPVCRNERLVGIVSIGDLVKSKISEVEAEADGLKAYIAAS</sequence>
<dbReference type="SMART" id="SM00116">
    <property type="entry name" value="CBS"/>
    <property type="match status" value="2"/>
</dbReference>
<dbReference type="EMBL" id="CP000747">
    <property type="protein sequence ID" value="ACG77528.1"/>
    <property type="molecule type" value="Genomic_DNA"/>
</dbReference>
<dbReference type="HOGENOM" id="CLU_040681_3_2_5"/>
<dbReference type="CDD" id="cd04623">
    <property type="entry name" value="CBS_pair_bac_euk"/>
    <property type="match status" value="1"/>
</dbReference>
<dbReference type="Gene3D" id="3.10.580.10">
    <property type="entry name" value="CBS-domain"/>
    <property type="match status" value="1"/>
</dbReference>
<keyword evidence="1 2" id="KW-0129">CBS domain</keyword>
<evidence type="ECO:0000256" key="1">
    <source>
        <dbReference type="ARBA" id="ARBA00023122"/>
    </source>
</evidence>
<dbReference type="InterPro" id="IPR044725">
    <property type="entry name" value="CBSX3_CBS_dom"/>
</dbReference>
<dbReference type="RefSeq" id="WP_012521674.1">
    <property type="nucleotide sequence ID" value="NC_011144.1"/>
</dbReference>
<dbReference type="PROSITE" id="PS51371">
    <property type="entry name" value="CBS"/>
    <property type="match status" value="2"/>
</dbReference>
<feature type="domain" description="CBS" evidence="3">
    <location>
        <begin position="75"/>
        <end position="131"/>
    </location>
</feature>
<protein>
    <submittedName>
        <fullName evidence="4">CBS domain protein</fullName>
    </submittedName>
</protein>